<feature type="region of interest" description="Disordered" evidence="2">
    <location>
        <begin position="129"/>
        <end position="167"/>
    </location>
</feature>
<dbReference type="FunFam" id="2.60.260.20:FF:000006">
    <property type="entry name" value="DnaJ subfamily B member 13"/>
    <property type="match status" value="1"/>
</dbReference>
<accession>A0AAN9EB68</accession>
<dbReference type="GO" id="GO:0005829">
    <property type="term" value="C:cytosol"/>
    <property type="evidence" value="ECO:0007669"/>
    <property type="project" value="TreeGrafter"/>
</dbReference>
<dbReference type="Pfam" id="PF01556">
    <property type="entry name" value="DnaJ_C"/>
    <property type="match status" value="1"/>
</dbReference>
<dbReference type="PANTHER" id="PTHR24078">
    <property type="entry name" value="DNAJ HOMOLOG SUBFAMILY C MEMBER"/>
    <property type="match status" value="1"/>
</dbReference>
<organism evidence="4 5">
    <name type="scientific">Crotalaria pallida</name>
    <name type="common">Smooth rattlebox</name>
    <name type="synonym">Crotalaria striata</name>
    <dbReference type="NCBI Taxonomy" id="3830"/>
    <lineage>
        <taxon>Eukaryota</taxon>
        <taxon>Viridiplantae</taxon>
        <taxon>Streptophyta</taxon>
        <taxon>Embryophyta</taxon>
        <taxon>Tracheophyta</taxon>
        <taxon>Spermatophyta</taxon>
        <taxon>Magnoliopsida</taxon>
        <taxon>eudicotyledons</taxon>
        <taxon>Gunneridae</taxon>
        <taxon>Pentapetalae</taxon>
        <taxon>rosids</taxon>
        <taxon>fabids</taxon>
        <taxon>Fabales</taxon>
        <taxon>Fabaceae</taxon>
        <taxon>Papilionoideae</taxon>
        <taxon>50 kb inversion clade</taxon>
        <taxon>genistoids sensu lato</taxon>
        <taxon>core genistoids</taxon>
        <taxon>Crotalarieae</taxon>
        <taxon>Crotalaria</taxon>
    </lineage>
</organism>
<evidence type="ECO:0000259" key="3">
    <source>
        <dbReference type="Pfam" id="PF01556"/>
    </source>
</evidence>
<comment type="caution">
    <text evidence="4">The sequence shown here is derived from an EMBL/GenBank/DDBJ whole genome shotgun (WGS) entry which is preliminary data.</text>
</comment>
<feature type="domain" description="Chaperone DnaJ C-terminal" evidence="3">
    <location>
        <begin position="192"/>
        <end position="350"/>
    </location>
</feature>
<dbReference type="CDD" id="cd10747">
    <property type="entry name" value="DnaJ_C"/>
    <property type="match status" value="1"/>
</dbReference>
<reference evidence="4 5" key="1">
    <citation type="submission" date="2024-01" db="EMBL/GenBank/DDBJ databases">
        <title>The genomes of 5 underutilized Papilionoideae crops provide insights into root nodulation and disease resistanc.</title>
        <authorList>
            <person name="Yuan L."/>
        </authorList>
    </citation>
    <scope>NUCLEOTIDE SEQUENCE [LARGE SCALE GENOMIC DNA]</scope>
    <source>
        <strain evidence="4">ZHUSHIDOU_FW_LH</strain>
        <tissue evidence="4">Leaf</tissue>
    </source>
</reference>
<dbReference type="GO" id="GO:0006457">
    <property type="term" value="P:protein folding"/>
    <property type="evidence" value="ECO:0007669"/>
    <property type="project" value="InterPro"/>
</dbReference>
<dbReference type="Proteomes" id="UP001372338">
    <property type="component" value="Unassembled WGS sequence"/>
</dbReference>
<feature type="region of interest" description="Disordered" evidence="2">
    <location>
        <begin position="30"/>
        <end position="74"/>
    </location>
</feature>
<name>A0AAN9EB68_CROPI</name>
<keyword evidence="1" id="KW-0143">Chaperone</keyword>
<dbReference type="GO" id="GO:0051082">
    <property type="term" value="F:unfolded protein binding"/>
    <property type="evidence" value="ECO:0007669"/>
    <property type="project" value="InterPro"/>
</dbReference>
<dbReference type="InterPro" id="IPR008971">
    <property type="entry name" value="HSP40/DnaJ_pept-bd"/>
</dbReference>
<feature type="compositionally biased region" description="Polar residues" evidence="2">
    <location>
        <begin position="55"/>
        <end position="69"/>
    </location>
</feature>
<dbReference type="FunFam" id="2.60.260.20:FF:000002">
    <property type="entry name" value="Dnaj homolog subfamily b member"/>
    <property type="match status" value="1"/>
</dbReference>
<feature type="compositionally biased region" description="Low complexity" evidence="2">
    <location>
        <begin position="130"/>
        <end position="142"/>
    </location>
</feature>
<evidence type="ECO:0000313" key="5">
    <source>
        <dbReference type="Proteomes" id="UP001372338"/>
    </source>
</evidence>
<proteinExistence type="predicted"/>
<evidence type="ECO:0000313" key="4">
    <source>
        <dbReference type="EMBL" id="KAK7246865.1"/>
    </source>
</evidence>
<dbReference type="EMBL" id="JAYWIO010000008">
    <property type="protein sequence ID" value="KAK7246865.1"/>
    <property type="molecule type" value="Genomic_DNA"/>
</dbReference>
<feature type="compositionally biased region" description="Polar residues" evidence="2">
    <location>
        <begin position="156"/>
        <end position="167"/>
    </location>
</feature>
<dbReference type="PANTHER" id="PTHR24078:SF522">
    <property type="entry name" value="DNAJ CHAPERONE C-TERMINAL DOMAIN-CONTAINING PROTEIN"/>
    <property type="match status" value="1"/>
</dbReference>
<dbReference type="SUPFAM" id="SSF49493">
    <property type="entry name" value="HSP40/DnaJ peptide-binding domain"/>
    <property type="match status" value="2"/>
</dbReference>
<dbReference type="InterPro" id="IPR002939">
    <property type="entry name" value="DnaJ_C"/>
</dbReference>
<dbReference type="InterPro" id="IPR051339">
    <property type="entry name" value="DnaJ_subfamily_B"/>
</dbReference>
<protein>
    <recommendedName>
        <fullName evidence="3">Chaperone DnaJ C-terminal domain-containing protein</fullName>
    </recommendedName>
</protein>
<keyword evidence="5" id="KW-1185">Reference proteome</keyword>
<gene>
    <name evidence="4" type="ORF">RIF29_41735</name>
</gene>
<feature type="compositionally biased region" description="Basic and acidic residues" evidence="2">
    <location>
        <begin position="143"/>
        <end position="155"/>
    </location>
</feature>
<sequence>MMQEPVTPPTLQIQHKSFEDIWGEPNVISRSESRRCKTPTPSTIRSISRQESRRCTTPTPLSRNASRKVTTATTAESASITSLKRIMSRRGSSVFSRSMSRLEISEPELLPTPAASAPTKDHVQEVIRKSSTAPAPATSPTTTKDHVQEIKKSSVETENIPSVSLSPNLTRKATTPIIFSQTTARRKPPEVEKKLYCSLEDLCFGCTKKIKVTRDVIKHPGVILQEEEILKIEIKAGWRRGTKITFEGKGDEKPGFLPGDIVFIIDEKKHPLYTRNGNNLEVGVEIPLVDAITGCSIPIPLLGGEKMTLSLENTVIYPGYEKVIEGKGMPNPKHKGTRGDLVVKFLIDFPTELSDQQRKAAFSILQDCC</sequence>
<evidence type="ECO:0000256" key="2">
    <source>
        <dbReference type="SAM" id="MobiDB-lite"/>
    </source>
</evidence>
<dbReference type="GO" id="GO:0051087">
    <property type="term" value="F:protein-folding chaperone binding"/>
    <property type="evidence" value="ECO:0007669"/>
    <property type="project" value="TreeGrafter"/>
</dbReference>
<dbReference type="AlphaFoldDB" id="A0AAN9EB68"/>
<evidence type="ECO:0000256" key="1">
    <source>
        <dbReference type="ARBA" id="ARBA00023186"/>
    </source>
</evidence>
<dbReference type="Gene3D" id="2.60.260.20">
    <property type="entry name" value="Urease metallochaperone UreE, N-terminal domain"/>
    <property type="match status" value="2"/>
</dbReference>